<proteinExistence type="predicted"/>
<dbReference type="AlphaFoldDB" id="A0A1B4FG99"/>
<dbReference type="Proteomes" id="UP000062519">
    <property type="component" value="Chromosome 1"/>
</dbReference>
<name>A0A1B4FG99_9BURK</name>
<evidence type="ECO:0000313" key="2">
    <source>
        <dbReference type="Proteomes" id="UP000062519"/>
    </source>
</evidence>
<dbReference type="KEGG" id="buu:WS70_13395"/>
<reference evidence="1 2" key="1">
    <citation type="submission" date="2015-12" db="EMBL/GenBank/DDBJ databases">
        <title>Diversity of Burkholderia near neighbor genomes.</title>
        <authorList>
            <person name="Sahl J."/>
            <person name="Wagner D."/>
            <person name="Keim P."/>
        </authorList>
    </citation>
    <scope>NUCLEOTIDE SEQUENCE [LARGE SCALE GENOMIC DNA]</scope>
    <source>
        <strain evidence="1 2">BDU6</strain>
    </source>
</reference>
<organism evidence="1 2">
    <name type="scientific">Burkholderia mayonis</name>
    <dbReference type="NCBI Taxonomy" id="1385591"/>
    <lineage>
        <taxon>Bacteria</taxon>
        <taxon>Pseudomonadati</taxon>
        <taxon>Pseudomonadota</taxon>
        <taxon>Betaproteobacteria</taxon>
        <taxon>Burkholderiales</taxon>
        <taxon>Burkholderiaceae</taxon>
        <taxon>Burkholderia</taxon>
        <taxon>pseudomallei group</taxon>
    </lineage>
</organism>
<accession>A0A1B4FG99</accession>
<protein>
    <submittedName>
        <fullName evidence="1">Uncharacterized protein</fullName>
    </submittedName>
</protein>
<dbReference type="RefSeq" id="WP_059597590.1">
    <property type="nucleotide sequence ID" value="NZ_CP013386.1"/>
</dbReference>
<keyword evidence="2" id="KW-1185">Reference proteome</keyword>
<gene>
    <name evidence="1" type="ORF">WS70_13395</name>
</gene>
<dbReference type="EMBL" id="CP013386">
    <property type="protein sequence ID" value="AOJ02697.1"/>
    <property type="molecule type" value="Genomic_DNA"/>
</dbReference>
<evidence type="ECO:0000313" key="1">
    <source>
        <dbReference type="EMBL" id="AOJ02697.1"/>
    </source>
</evidence>
<sequence>MRGKHPIAPEMAKPNLIRRPLRDLIAGLVQLPTTLSGDPDYDEADPDVLVDLAESAELVLQLVHEGLAAIGLMYAHTANQIAEGHIKAAHAAAVGRLQVELGEVHPYIHRLSSECRRYTADYVGD</sequence>